<gene>
    <name evidence="1" type="ORF">PT85_06060</name>
</gene>
<dbReference type="AlphaFoldDB" id="A0A0B3C269"/>
<dbReference type="RefSeq" id="WP_039606182.1">
    <property type="nucleotide sequence ID" value="NZ_FMUP01000001.1"/>
</dbReference>
<accession>A0A0B3C269</accession>
<dbReference type="STRING" id="706570.PT85_06060"/>
<reference evidence="1 2" key="1">
    <citation type="submission" date="2014-11" db="EMBL/GenBank/DDBJ databases">
        <title>Genome sequence of Pseudomonas tuomuerensis JCM 14085.</title>
        <authorList>
            <person name="Shin S.-K."/>
            <person name="Yi H."/>
        </authorList>
    </citation>
    <scope>NUCLEOTIDE SEQUENCE [LARGE SCALE GENOMIC DNA]</scope>
    <source>
        <strain evidence="1 2">JCM 14085</strain>
    </source>
</reference>
<proteinExistence type="predicted"/>
<dbReference type="EMBL" id="JTAK01000002">
    <property type="protein sequence ID" value="KHO65612.1"/>
    <property type="molecule type" value="Genomic_DNA"/>
</dbReference>
<organism evidence="1 2">
    <name type="scientific">Pseudomonas flexibilis</name>
    <dbReference type="NCBI Taxonomy" id="706570"/>
    <lineage>
        <taxon>Bacteria</taxon>
        <taxon>Pseudomonadati</taxon>
        <taxon>Pseudomonadota</taxon>
        <taxon>Gammaproteobacteria</taxon>
        <taxon>Pseudomonadales</taxon>
        <taxon>Pseudomonadaceae</taxon>
        <taxon>Pseudomonas</taxon>
    </lineage>
</organism>
<evidence type="ECO:0000313" key="2">
    <source>
        <dbReference type="Proteomes" id="UP000030980"/>
    </source>
</evidence>
<comment type="caution">
    <text evidence="1">The sequence shown here is derived from an EMBL/GenBank/DDBJ whole genome shotgun (WGS) entry which is preliminary data.</text>
</comment>
<keyword evidence="2" id="KW-1185">Reference proteome</keyword>
<name>A0A0B3C269_9PSED</name>
<evidence type="ECO:0000313" key="1">
    <source>
        <dbReference type="EMBL" id="KHO65612.1"/>
    </source>
</evidence>
<protein>
    <submittedName>
        <fullName evidence="1">Uncharacterized protein</fullName>
    </submittedName>
</protein>
<dbReference type="Proteomes" id="UP000030980">
    <property type="component" value="Unassembled WGS sequence"/>
</dbReference>
<dbReference type="OrthoDB" id="5877525at2"/>
<sequence length="104" mass="12228">MKESDWKLFQALKPTLLNRLCERALQECVEAMADETQSAHERFLKVFYLINERNEDVAVCFDDPRRSNLFFKLVELKVRDLLEPDELARFSEEAQALLNPQPGR</sequence>